<dbReference type="GO" id="GO:0006508">
    <property type="term" value="P:proteolysis"/>
    <property type="evidence" value="ECO:0007669"/>
    <property type="project" value="UniProtKB-KW"/>
</dbReference>
<dbReference type="GO" id="GO:0008233">
    <property type="term" value="F:peptidase activity"/>
    <property type="evidence" value="ECO:0007669"/>
    <property type="project" value="UniProtKB-KW"/>
</dbReference>
<keyword evidence="10" id="KW-1185">Reference proteome</keyword>
<keyword evidence="9" id="KW-0378">Hydrolase</keyword>
<comment type="similarity">
    <text evidence="2">Belongs to the MGR1 family.</text>
</comment>
<gene>
    <name evidence="9" type="primary">MGR1</name>
    <name evidence="9" type="ORF">CAAN4_C04434</name>
</gene>
<evidence type="ECO:0000313" key="10">
    <source>
        <dbReference type="Proteomes" id="UP001497600"/>
    </source>
</evidence>
<evidence type="ECO:0000256" key="7">
    <source>
        <dbReference type="ARBA" id="ARBA00023136"/>
    </source>
</evidence>
<dbReference type="Proteomes" id="UP001497600">
    <property type="component" value="Chromosome C"/>
</dbReference>
<keyword evidence="7" id="KW-0472">Membrane</keyword>
<evidence type="ECO:0000256" key="3">
    <source>
        <dbReference type="ARBA" id="ARBA00022692"/>
    </source>
</evidence>
<keyword evidence="4" id="KW-0999">Mitochondrion inner membrane</keyword>
<evidence type="ECO:0000256" key="2">
    <source>
        <dbReference type="ARBA" id="ARBA00009782"/>
    </source>
</evidence>
<proteinExistence type="inferred from homology"/>
<evidence type="ECO:0000256" key="8">
    <source>
        <dbReference type="SAM" id="MobiDB-lite"/>
    </source>
</evidence>
<keyword evidence="5" id="KW-1133">Transmembrane helix</keyword>
<comment type="subcellular location">
    <subcellularLocation>
        <location evidence="1">Mitochondrion inner membrane</location>
        <topology evidence="1">Multi-pass membrane protein</topology>
    </subcellularLocation>
</comment>
<protein>
    <submittedName>
        <fullName evidence="9">Mitochondrial inner membrane i-AAA protease complex subunit Mgr1p</fullName>
    </submittedName>
</protein>
<name>A0ABP0E8T6_9ASCO</name>
<dbReference type="Pfam" id="PF08602">
    <property type="entry name" value="Mgr1"/>
    <property type="match status" value="2"/>
</dbReference>
<evidence type="ECO:0000256" key="4">
    <source>
        <dbReference type="ARBA" id="ARBA00022792"/>
    </source>
</evidence>
<dbReference type="EMBL" id="OZ004255">
    <property type="protein sequence ID" value="CAK7899827.1"/>
    <property type="molecule type" value="Genomic_DNA"/>
</dbReference>
<evidence type="ECO:0000256" key="6">
    <source>
        <dbReference type="ARBA" id="ARBA00023128"/>
    </source>
</evidence>
<evidence type="ECO:0000256" key="5">
    <source>
        <dbReference type="ARBA" id="ARBA00022989"/>
    </source>
</evidence>
<organism evidence="9 10">
    <name type="scientific">[Candida] anglica</name>
    <dbReference type="NCBI Taxonomy" id="148631"/>
    <lineage>
        <taxon>Eukaryota</taxon>
        <taxon>Fungi</taxon>
        <taxon>Dikarya</taxon>
        <taxon>Ascomycota</taxon>
        <taxon>Saccharomycotina</taxon>
        <taxon>Pichiomycetes</taxon>
        <taxon>Debaryomycetaceae</taxon>
        <taxon>Kurtzmaniella</taxon>
    </lineage>
</organism>
<keyword evidence="6" id="KW-0496">Mitochondrion</keyword>
<dbReference type="InterPro" id="IPR013911">
    <property type="entry name" value="i-AAA_Mgr1"/>
</dbReference>
<evidence type="ECO:0000256" key="1">
    <source>
        <dbReference type="ARBA" id="ARBA00004448"/>
    </source>
</evidence>
<feature type="region of interest" description="Disordered" evidence="8">
    <location>
        <begin position="1"/>
        <end position="44"/>
    </location>
</feature>
<evidence type="ECO:0000313" key="9">
    <source>
        <dbReference type="EMBL" id="CAK7899827.1"/>
    </source>
</evidence>
<keyword evidence="3" id="KW-0812">Transmembrane</keyword>
<reference evidence="9 10" key="1">
    <citation type="submission" date="2024-01" db="EMBL/GenBank/DDBJ databases">
        <authorList>
            <consortium name="Genoscope - CEA"/>
            <person name="William W."/>
        </authorList>
    </citation>
    <scope>NUCLEOTIDE SEQUENCE [LARGE SCALE GENOMIC DNA]</scope>
    <source>
        <strain evidence="9 10">29B2s-10</strain>
    </source>
</reference>
<accession>A0ABP0E8T6</accession>
<sequence length="338" mass="37886">MGVYIPPPNDGNSSGGGDSTGSGNNNSNEGGSGNGGTTIKIPNPSHFIPRNPSMGLKLWGPLVPASDNLGGLYFLTALQLGMGMIGLHRARQLRKSRLLQFNVPNNFQTRLTKYSCMIGGAYLIFQSGLEMTRLSLPYDPWCEEARYYRRLAAKNGDGPSWWFGAFSYYTPMTFKEWNSKVENWISNTANRLEFDESIPNNSINAATKLAQSASLLSSLAKKGRYSEIHQSLHETNQKRFDELLANELANVTELNKASRVDAIMEGSGRVKYNEGYEKPYIQFGNHRMESDDEFEAAWLNLDPWEEMRLDTMRDMRLIPGWVGNTDPEETQDVETVQS</sequence>
<keyword evidence="9" id="KW-0645">Protease</keyword>